<dbReference type="PANTHER" id="PTHR30213:SF0">
    <property type="entry name" value="UPF0761 MEMBRANE PROTEIN YIHY"/>
    <property type="match status" value="1"/>
</dbReference>
<feature type="transmembrane region" description="Helical" evidence="7">
    <location>
        <begin position="185"/>
        <end position="205"/>
    </location>
</feature>
<feature type="transmembrane region" description="Helical" evidence="7">
    <location>
        <begin position="143"/>
        <end position="165"/>
    </location>
</feature>
<keyword evidence="5 7" id="KW-1133">Transmembrane helix</keyword>
<feature type="transmembrane region" description="Helical" evidence="7">
    <location>
        <begin position="258"/>
        <end position="280"/>
    </location>
</feature>
<evidence type="ECO:0000256" key="5">
    <source>
        <dbReference type="ARBA" id="ARBA00022989"/>
    </source>
</evidence>
<dbReference type="InterPro" id="IPR017039">
    <property type="entry name" value="Virul_fac_BrkB"/>
</dbReference>
<dbReference type="InterPro" id="IPR023679">
    <property type="entry name" value="UPF0761_bac"/>
</dbReference>
<keyword evidence="4 7" id="KW-0812">Transmembrane</keyword>
<keyword evidence="9" id="KW-1185">Reference proteome</keyword>
<comment type="subcellular location">
    <subcellularLocation>
        <location evidence="1 7">Cell membrane</location>
        <topology evidence="1 7">Multi-pass membrane protein</topology>
    </subcellularLocation>
</comment>
<evidence type="ECO:0000256" key="3">
    <source>
        <dbReference type="ARBA" id="ARBA00022519"/>
    </source>
</evidence>
<sequence length="430" mass="47855">MKLQTFPLFRDLSWPQIRHLIRFAGRRLDEERLPQVAGSLTFTTVLALVPILTIALAIFTTFPLFNTFRASLEAYFVRNLMPQGIANTILGYLTQFSSKATRLSAVGAVALIVTAVMMMLMIDRVFNQIWRVKTTRPITQRILVYWAIVTLGPLLIGASITLTSYVFTATNGVLRSSIPFSGGVLYSSISILLTTVAFTLLYIVVPNRLVEWRDALCGGLLAAIAFEVVKRLFAVFVVQVPTYTVVYGAVAAFPIFLVWIYLGWLITLGGAVVTAALPIVKYERWWHEPQPGSAFVDAMSVLAVLYEARSSVYSAVVDAKLLRDKTRLGFDEAEALLEKMLDAGWVGRIKAEGPKRMQWGKRITEGLDRWALLANPQQLTLADVYRVFVFDVASDNQLAQQVEAAIEQGLNVSLSDHFAQQVNLANQNEI</sequence>
<evidence type="ECO:0000313" key="8">
    <source>
        <dbReference type="EMBL" id="MFC7299292.1"/>
    </source>
</evidence>
<comment type="similarity">
    <text evidence="7">Belongs to the UPF0761 family.</text>
</comment>
<gene>
    <name evidence="8" type="ORF">ACFQO0_12675</name>
</gene>
<name>A0ABW2J7Q9_9BURK</name>
<dbReference type="HAMAP" id="MF_00672">
    <property type="entry name" value="UPF0761"/>
    <property type="match status" value="1"/>
</dbReference>
<dbReference type="NCBIfam" id="TIGR00765">
    <property type="entry name" value="yihY_not_rbn"/>
    <property type="match status" value="1"/>
</dbReference>
<accession>A0ABW2J7Q9</accession>
<evidence type="ECO:0000256" key="2">
    <source>
        <dbReference type="ARBA" id="ARBA00022475"/>
    </source>
</evidence>
<proteinExistence type="inferred from homology"/>
<evidence type="ECO:0000256" key="7">
    <source>
        <dbReference type="HAMAP-Rule" id="MF_00672"/>
    </source>
</evidence>
<keyword evidence="6 7" id="KW-0472">Membrane</keyword>
<evidence type="ECO:0000313" key="9">
    <source>
        <dbReference type="Proteomes" id="UP001596379"/>
    </source>
</evidence>
<evidence type="ECO:0000256" key="1">
    <source>
        <dbReference type="ARBA" id="ARBA00004651"/>
    </source>
</evidence>
<evidence type="ECO:0000256" key="6">
    <source>
        <dbReference type="ARBA" id="ARBA00023136"/>
    </source>
</evidence>
<reference evidence="9" key="1">
    <citation type="journal article" date="2019" name="Int. J. Syst. Evol. Microbiol.">
        <title>The Global Catalogue of Microorganisms (GCM) 10K type strain sequencing project: providing services to taxonomists for standard genome sequencing and annotation.</title>
        <authorList>
            <consortium name="The Broad Institute Genomics Platform"/>
            <consortium name="The Broad Institute Genome Sequencing Center for Infectious Disease"/>
            <person name="Wu L."/>
            <person name="Ma J."/>
        </authorList>
    </citation>
    <scope>NUCLEOTIDE SEQUENCE [LARGE SCALE GENOMIC DNA]</scope>
    <source>
        <strain evidence="9">CCUG 36956</strain>
    </source>
</reference>
<dbReference type="Proteomes" id="UP001596379">
    <property type="component" value="Unassembled WGS sequence"/>
</dbReference>
<evidence type="ECO:0000256" key="4">
    <source>
        <dbReference type="ARBA" id="ARBA00022692"/>
    </source>
</evidence>
<dbReference type="EMBL" id="JBHTCC010000003">
    <property type="protein sequence ID" value="MFC7299292.1"/>
    <property type="molecule type" value="Genomic_DNA"/>
</dbReference>
<comment type="caution">
    <text evidence="8">The sequence shown here is derived from an EMBL/GenBank/DDBJ whole genome shotgun (WGS) entry which is preliminary data.</text>
</comment>
<organism evidence="8 9">
    <name type="scientific">Herminiimonas aquatilis</name>
    <dbReference type="NCBI Taxonomy" id="345342"/>
    <lineage>
        <taxon>Bacteria</taxon>
        <taxon>Pseudomonadati</taxon>
        <taxon>Pseudomonadota</taxon>
        <taxon>Betaproteobacteria</taxon>
        <taxon>Burkholderiales</taxon>
        <taxon>Oxalobacteraceae</taxon>
        <taxon>Herminiimonas</taxon>
    </lineage>
</organism>
<dbReference type="Pfam" id="PF03631">
    <property type="entry name" value="Virul_fac_BrkB"/>
    <property type="match status" value="1"/>
</dbReference>
<keyword evidence="3" id="KW-0997">Cell inner membrane</keyword>
<protein>
    <recommendedName>
        <fullName evidence="7">UPF0761 membrane protein ACFQO0_12675</fullName>
    </recommendedName>
</protein>
<dbReference type="RefSeq" id="WP_382235181.1">
    <property type="nucleotide sequence ID" value="NZ_JBHTCC010000003.1"/>
</dbReference>
<feature type="transmembrane region" description="Helical" evidence="7">
    <location>
        <begin position="103"/>
        <end position="122"/>
    </location>
</feature>
<feature type="transmembrane region" description="Helical" evidence="7">
    <location>
        <begin position="217"/>
        <end position="238"/>
    </location>
</feature>
<dbReference type="PANTHER" id="PTHR30213">
    <property type="entry name" value="INNER MEMBRANE PROTEIN YHJD"/>
    <property type="match status" value="1"/>
</dbReference>
<feature type="transmembrane region" description="Helical" evidence="7">
    <location>
        <begin position="36"/>
        <end position="59"/>
    </location>
</feature>
<keyword evidence="2 7" id="KW-1003">Cell membrane</keyword>